<dbReference type="EMBL" id="JBBWWR010000007">
    <property type="protein sequence ID" value="KAK8964072.1"/>
    <property type="molecule type" value="Genomic_DNA"/>
</dbReference>
<accession>A0ABR2MJN2</accession>
<name>A0ABR2MJN2_9ASPA</name>
<dbReference type="InterPro" id="IPR044814">
    <property type="entry name" value="Terpene_cyclase_plant_C1"/>
</dbReference>
<dbReference type="InterPro" id="IPR036965">
    <property type="entry name" value="Terpene_synth_N_sf"/>
</dbReference>
<dbReference type="Gene3D" id="1.50.10.130">
    <property type="entry name" value="Terpene synthase, N-terminal domain"/>
    <property type="match status" value="1"/>
</dbReference>
<evidence type="ECO:0000313" key="7">
    <source>
        <dbReference type="Proteomes" id="UP001412067"/>
    </source>
</evidence>
<evidence type="ECO:0000313" key="6">
    <source>
        <dbReference type="EMBL" id="KAK8964072.1"/>
    </source>
</evidence>
<protein>
    <submittedName>
        <fullName evidence="6">Uncharacterized protein</fullName>
    </submittedName>
</protein>
<evidence type="ECO:0000259" key="5">
    <source>
        <dbReference type="Pfam" id="PF03936"/>
    </source>
</evidence>
<dbReference type="SUPFAM" id="SSF48576">
    <property type="entry name" value="Terpenoid synthases"/>
    <property type="match status" value="1"/>
</dbReference>
<comment type="cofactor">
    <cofactor evidence="1">
        <name>Mg(2+)</name>
        <dbReference type="ChEBI" id="CHEBI:18420"/>
    </cofactor>
</comment>
<dbReference type="InterPro" id="IPR008949">
    <property type="entry name" value="Isoprenoid_synthase_dom_sf"/>
</dbReference>
<comment type="caution">
    <text evidence="6">The sequence shown here is derived from an EMBL/GenBank/DDBJ whole genome shotgun (WGS) entry which is preliminary data.</text>
</comment>
<dbReference type="InterPro" id="IPR050148">
    <property type="entry name" value="Terpene_synthase-like"/>
</dbReference>
<dbReference type="SFLD" id="SFLDS00005">
    <property type="entry name" value="Isoprenoid_Synthase_Type_I"/>
    <property type="match status" value="1"/>
</dbReference>
<proteinExistence type="predicted"/>
<dbReference type="CDD" id="cd00684">
    <property type="entry name" value="Terpene_cyclase_plant_C1"/>
    <property type="match status" value="1"/>
</dbReference>
<dbReference type="InterPro" id="IPR001906">
    <property type="entry name" value="Terpene_synth_N"/>
</dbReference>
<evidence type="ECO:0000256" key="3">
    <source>
        <dbReference type="ARBA" id="ARBA00022842"/>
    </source>
</evidence>
<dbReference type="Proteomes" id="UP001412067">
    <property type="component" value="Unassembled WGS sequence"/>
</dbReference>
<dbReference type="Pfam" id="PF01397">
    <property type="entry name" value="Terpene_synth"/>
    <property type="match status" value="1"/>
</dbReference>
<keyword evidence="2" id="KW-0479">Metal-binding</keyword>
<dbReference type="InterPro" id="IPR008930">
    <property type="entry name" value="Terpenoid_cyclase/PrenylTrfase"/>
</dbReference>
<dbReference type="InterPro" id="IPR005630">
    <property type="entry name" value="Terpene_synthase_metal-bd"/>
</dbReference>
<gene>
    <name evidence="6" type="ORF">KSP40_PGU004632</name>
</gene>
<dbReference type="Pfam" id="PF03936">
    <property type="entry name" value="Terpene_synth_C"/>
    <property type="match status" value="1"/>
</dbReference>
<dbReference type="Gene3D" id="1.10.600.10">
    <property type="entry name" value="Farnesyl Diphosphate Synthase"/>
    <property type="match status" value="1"/>
</dbReference>
<dbReference type="PANTHER" id="PTHR31225:SF252">
    <property type="entry name" value="TERPENE SYNTHASE 12-RELATED"/>
    <property type="match status" value="1"/>
</dbReference>
<evidence type="ECO:0000259" key="4">
    <source>
        <dbReference type="Pfam" id="PF01397"/>
    </source>
</evidence>
<keyword evidence="3" id="KW-0460">Magnesium</keyword>
<dbReference type="SUPFAM" id="SSF48239">
    <property type="entry name" value="Terpenoid cyclases/Protein prenyltransferases"/>
    <property type="match status" value="1"/>
</dbReference>
<organism evidence="6 7">
    <name type="scientific">Platanthera guangdongensis</name>
    <dbReference type="NCBI Taxonomy" id="2320717"/>
    <lineage>
        <taxon>Eukaryota</taxon>
        <taxon>Viridiplantae</taxon>
        <taxon>Streptophyta</taxon>
        <taxon>Embryophyta</taxon>
        <taxon>Tracheophyta</taxon>
        <taxon>Spermatophyta</taxon>
        <taxon>Magnoliopsida</taxon>
        <taxon>Liliopsida</taxon>
        <taxon>Asparagales</taxon>
        <taxon>Orchidaceae</taxon>
        <taxon>Orchidoideae</taxon>
        <taxon>Orchideae</taxon>
        <taxon>Orchidinae</taxon>
        <taxon>Platanthera</taxon>
    </lineage>
</organism>
<feature type="domain" description="Terpene synthase metal-binding" evidence="5">
    <location>
        <begin position="301"/>
        <end position="533"/>
    </location>
</feature>
<reference evidence="6 7" key="1">
    <citation type="journal article" date="2022" name="Nat. Plants">
        <title>Genomes of leafy and leafless Platanthera orchids illuminate the evolution of mycoheterotrophy.</title>
        <authorList>
            <person name="Li M.H."/>
            <person name="Liu K.W."/>
            <person name="Li Z."/>
            <person name="Lu H.C."/>
            <person name="Ye Q.L."/>
            <person name="Zhang D."/>
            <person name="Wang J.Y."/>
            <person name="Li Y.F."/>
            <person name="Zhong Z.M."/>
            <person name="Liu X."/>
            <person name="Yu X."/>
            <person name="Liu D.K."/>
            <person name="Tu X.D."/>
            <person name="Liu B."/>
            <person name="Hao Y."/>
            <person name="Liao X.Y."/>
            <person name="Jiang Y.T."/>
            <person name="Sun W.H."/>
            <person name="Chen J."/>
            <person name="Chen Y.Q."/>
            <person name="Ai Y."/>
            <person name="Zhai J.W."/>
            <person name="Wu S.S."/>
            <person name="Zhou Z."/>
            <person name="Hsiao Y.Y."/>
            <person name="Wu W.L."/>
            <person name="Chen Y.Y."/>
            <person name="Lin Y.F."/>
            <person name="Hsu J.L."/>
            <person name="Li C.Y."/>
            <person name="Wang Z.W."/>
            <person name="Zhao X."/>
            <person name="Zhong W.Y."/>
            <person name="Ma X.K."/>
            <person name="Ma L."/>
            <person name="Huang J."/>
            <person name="Chen G.Z."/>
            <person name="Huang M.Z."/>
            <person name="Huang L."/>
            <person name="Peng D.H."/>
            <person name="Luo Y.B."/>
            <person name="Zou S.Q."/>
            <person name="Chen S.P."/>
            <person name="Lan S."/>
            <person name="Tsai W.C."/>
            <person name="Van de Peer Y."/>
            <person name="Liu Z.J."/>
        </authorList>
    </citation>
    <scope>NUCLEOTIDE SEQUENCE [LARGE SCALE GENOMIC DNA]</scope>
    <source>
        <strain evidence="6">Lor288</strain>
    </source>
</reference>
<evidence type="ECO:0000256" key="2">
    <source>
        <dbReference type="ARBA" id="ARBA00022723"/>
    </source>
</evidence>
<keyword evidence="7" id="KW-1185">Reference proteome</keyword>
<feature type="domain" description="Terpene synthase N-terminal" evidence="4">
    <location>
        <begin position="59"/>
        <end position="238"/>
    </location>
</feature>
<dbReference type="SFLD" id="SFLDG01019">
    <property type="entry name" value="Terpene_Cyclase_Like_1_C_Termi"/>
    <property type="match status" value="1"/>
</dbReference>
<dbReference type="InterPro" id="IPR034741">
    <property type="entry name" value="Terpene_cyclase-like_1_C"/>
</dbReference>
<dbReference type="PANTHER" id="PTHR31225">
    <property type="entry name" value="OS04G0344100 PROTEIN-RELATED"/>
    <property type="match status" value="1"/>
</dbReference>
<sequence>MAIYLCPFPLPCRKEHPLLRPSSLPSLSGHGRLHCCWSANLAESTSLARRTANFQPSIWDYDDIQSLPNDIMGEDHLNRRDELKDDVRHLIGQKRGLIKQLELVDSLRQLGISYHFELEIKDVLTSIRGSSMVSINKELENNLYGTALLFRLLREHGLDASLLSTSLVNIFKSEKDRSKTKLVHDIKGMLSLYEASYLAIKGEKSLDEAGDFAAKYLGEVRGSSLAPDQLLEQIDHALELPLHWRMSRLHSRWFIDVYETQDNKYLMLLELAKLDFNIVQSIHRKELKEMSRWWKKLGIVCDELSFARDRLVEHYLWGMAFSFEPKFWRSRIGITKILCFITTIDDIYDVYGSLDELELFTKVVDKWEFSSLQLLPDYMKICLTSLYKTMDEIENTSSTMHGLDVLPYLKRSWADLCKAFLTEARWYHGGYTPTLNEYLENAWVSISGSLILTSYYYLSDDLTLEFLGRLELYYDIVRPSSLLFRLYGDLATATAEMQRGDVPTSIQCYMNEENVSESFARDYIKILIKRYWKALNKEFASNSICLEPFKKVIVGLPRMAQCMYQHGDGHGVPGLETRDKVILMLIEPITL</sequence>
<evidence type="ECO:0000256" key="1">
    <source>
        <dbReference type="ARBA" id="ARBA00001946"/>
    </source>
</evidence>